<reference evidence="1" key="1">
    <citation type="submission" date="2019-09" db="EMBL/GenBank/DDBJ databases">
        <title>Characterisation of the sponge microbiome using genome-centric metagenomics.</title>
        <authorList>
            <person name="Engelberts J.P."/>
            <person name="Robbins S.J."/>
            <person name="De Goeij J.M."/>
            <person name="Aranda M."/>
            <person name="Bell S.C."/>
            <person name="Webster N.S."/>
        </authorList>
    </citation>
    <scope>NUCLEOTIDE SEQUENCE</scope>
    <source>
        <strain evidence="1">SB0664_bin_27</strain>
    </source>
</reference>
<keyword evidence="1" id="KW-0223">Dioxygenase</keyword>
<name>A0A6B0YV60_9CHLR</name>
<protein>
    <submittedName>
        <fullName evidence="1">Phytanoyl-CoA dioxygenase family protein</fullName>
    </submittedName>
</protein>
<dbReference type="PANTHER" id="PTHR20883">
    <property type="entry name" value="PHYTANOYL-COA DIOXYGENASE DOMAIN CONTAINING 1"/>
    <property type="match status" value="1"/>
</dbReference>
<dbReference type="GO" id="GO:0016706">
    <property type="term" value="F:2-oxoglutarate-dependent dioxygenase activity"/>
    <property type="evidence" value="ECO:0007669"/>
    <property type="project" value="UniProtKB-ARBA"/>
</dbReference>
<gene>
    <name evidence="1" type="ORF">F4Y42_13685</name>
</gene>
<dbReference type="Gene3D" id="2.60.120.620">
    <property type="entry name" value="q2cbj1_9rhob like domain"/>
    <property type="match status" value="1"/>
</dbReference>
<sequence length="277" mass="30850">MLEELSHAQWQEFEREGYLRLGHCMTGDELAAIQQRMDEIMLGTAPVDYSRMMMQLDRIPGKTDAPGPGGKGHKGATLHYRKIQDLEFDPLFLRYMQRPLFRHICCMVYGADTPVACMRAMFMNKPAADPADGGGEQAGQSVGGTHLVWHQDRWTYFDRDPLITIWTALDPATVANGCVHIAPRRHHTLINPSHVSGFMTDDQAHALVAEAETVPLEMEAGEAVLLHNYLPHSSGVNSTAIARRAFSVCYMDAATVDTQNHEYSLIFGDGALDPERL</sequence>
<dbReference type="InterPro" id="IPR008775">
    <property type="entry name" value="Phytyl_CoA_dOase-like"/>
</dbReference>
<dbReference type="Pfam" id="PF05721">
    <property type="entry name" value="PhyH"/>
    <property type="match status" value="1"/>
</dbReference>
<dbReference type="PANTHER" id="PTHR20883:SF48">
    <property type="entry name" value="ECTOINE DIOXYGENASE"/>
    <property type="match status" value="1"/>
</dbReference>
<dbReference type="AlphaFoldDB" id="A0A6B0YV60"/>
<organism evidence="1">
    <name type="scientific">Caldilineaceae bacterium SB0664_bin_27</name>
    <dbReference type="NCBI Taxonomy" id="2605260"/>
    <lineage>
        <taxon>Bacteria</taxon>
        <taxon>Bacillati</taxon>
        <taxon>Chloroflexota</taxon>
        <taxon>Caldilineae</taxon>
        <taxon>Caldilineales</taxon>
        <taxon>Caldilineaceae</taxon>
    </lineage>
</organism>
<keyword evidence="1" id="KW-0560">Oxidoreductase</keyword>
<evidence type="ECO:0000313" key="1">
    <source>
        <dbReference type="EMBL" id="MXY94487.1"/>
    </source>
</evidence>
<dbReference type="EMBL" id="VXRG01000114">
    <property type="protein sequence ID" value="MXY94487.1"/>
    <property type="molecule type" value="Genomic_DNA"/>
</dbReference>
<proteinExistence type="predicted"/>
<accession>A0A6B0YV60</accession>
<comment type="caution">
    <text evidence="1">The sequence shown here is derived from an EMBL/GenBank/DDBJ whole genome shotgun (WGS) entry which is preliminary data.</text>
</comment>
<dbReference type="GO" id="GO:0005506">
    <property type="term" value="F:iron ion binding"/>
    <property type="evidence" value="ECO:0007669"/>
    <property type="project" value="UniProtKB-ARBA"/>
</dbReference>
<dbReference type="SUPFAM" id="SSF51197">
    <property type="entry name" value="Clavaminate synthase-like"/>
    <property type="match status" value="1"/>
</dbReference>